<feature type="compositionally biased region" description="Polar residues" evidence="1">
    <location>
        <begin position="191"/>
        <end position="206"/>
    </location>
</feature>
<reference evidence="2 3" key="1">
    <citation type="submission" date="2023-02" db="EMBL/GenBank/DDBJ databases">
        <title>LHISI_Scaffold_Assembly.</title>
        <authorList>
            <person name="Stuart O.P."/>
            <person name="Cleave R."/>
            <person name="Magrath M.J.L."/>
            <person name="Mikheyev A.S."/>
        </authorList>
    </citation>
    <scope>NUCLEOTIDE SEQUENCE [LARGE SCALE GENOMIC DNA]</scope>
    <source>
        <strain evidence="2">Daus_M_001</strain>
        <tissue evidence="2">Leg muscle</tissue>
    </source>
</reference>
<evidence type="ECO:0000313" key="2">
    <source>
        <dbReference type="EMBL" id="KAJ8885902.1"/>
    </source>
</evidence>
<protein>
    <submittedName>
        <fullName evidence="2">Uncharacterized protein</fullName>
    </submittedName>
</protein>
<organism evidence="2 3">
    <name type="scientific">Dryococelus australis</name>
    <dbReference type="NCBI Taxonomy" id="614101"/>
    <lineage>
        <taxon>Eukaryota</taxon>
        <taxon>Metazoa</taxon>
        <taxon>Ecdysozoa</taxon>
        <taxon>Arthropoda</taxon>
        <taxon>Hexapoda</taxon>
        <taxon>Insecta</taxon>
        <taxon>Pterygota</taxon>
        <taxon>Neoptera</taxon>
        <taxon>Polyneoptera</taxon>
        <taxon>Phasmatodea</taxon>
        <taxon>Verophasmatodea</taxon>
        <taxon>Anareolatae</taxon>
        <taxon>Phasmatidae</taxon>
        <taxon>Eurycanthinae</taxon>
        <taxon>Dryococelus</taxon>
    </lineage>
</organism>
<evidence type="ECO:0000313" key="3">
    <source>
        <dbReference type="Proteomes" id="UP001159363"/>
    </source>
</evidence>
<proteinExistence type="predicted"/>
<feature type="region of interest" description="Disordered" evidence="1">
    <location>
        <begin position="191"/>
        <end position="211"/>
    </location>
</feature>
<accession>A0ABQ9HNI6</accession>
<comment type="caution">
    <text evidence="2">The sequence shown here is derived from an EMBL/GenBank/DDBJ whole genome shotgun (WGS) entry which is preliminary data.</text>
</comment>
<gene>
    <name evidence="2" type="ORF">PR048_012108</name>
</gene>
<dbReference type="Proteomes" id="UP001159363">
    <property type="component" value="Chromosome X"/>
</dbReference>
<dbReference type="EMBL" id="JARBHB010000004">
    <property type="protein sequence ID" value="KAJ8885902.1"/>
    <property type="molecule type" value="Genomic_DNA"/>
</dbReference>
<sequence length="660" mass="74318">MWTYPFSDWPAGLRGLVSDWLMNTANLSLLAELPARKLNFTVLYALEPASFLRWLLHTCEDTPALIELHVIVTHDCEVCLYWCRVTQGVTHKVWSNEKRIAKTSIRHVERVFNEIFSAGALHFAWRPTQEATLKTLLTIELSISMSSVNKIFNPNTDIAIPWEMLLFGADTPTIHNWLHLVPREATVAERITSSPPTKANRVQSPAGSPDLRKWESCQTMPLVGVFSPTHLHSGAPSYSLQSPSSALKPSLLRATQISSLLDQIDFKRVYTEVTFSIGLEFIRHALDDSAPIAGLQGNKKRIPYCQMWGNTGVTANVQTSEVRLYEGRFGRLLTSGSRDPLRVIEVSMEQVWNEKAQETGDPRENPPANVTVRHDSRLRKSGVTRPGIGTRIALEGVQPRAVQSEKAWCHTYAAANGETMPARARLYGRMYKYADIYGTSVVCCHSGWRKLDTVFRVVSNTEWTIVEWSGEISVALNINVLRANDGETSSAGMQGRGKREIPEKPTEQRYRPVRFTHEKIDFIRIYTEVTLAIGSEPIRHALDDSAPIADLQGNKKRIPYCQMWGNTGATVNEQTSEQPEVWSEPTTQCGNGGRVTTKAISSMLLRWFTIAFCGMDEMKRDENAVTPEYTGLGNWRFQRKLADHRYDSHLPKSGNDRPGY</sequence>
<keyword evidence="3" id="KW-1185">Reference proteome</keyword>
<name>A0ABQ9HNI6_9NEOP</name>
<evidence type="ECO:0000256" key="1">
    <source>
        <dbReference type="SAM" id="MobiDB-lite"/>
    </source>
</evidence>